<feature type="coiled-coil region" evidence="1">
    <location>
        <begin position="92"/>
        <end position="154"/>
    </location>
</feature>
<organism evidence="2 3">
    <name type="scientific">Olivibacter oleidegradans</name>
    <dbReference type="NCBI Taxonomy" id="760123"/>
    <lineage>
        <taxon>Bacteria</taxon>
        <taxon>Pseudomonadati</taxon>
        <taxon>Bacteroidota</taxon>
        <taxon>Sphingobacteriia</taxon>
        <taxon>Sphingobacteriales</taxon>
        <taxon>Sphingobacteriaceae</taxon>
        <taxon>Olivibacter</taxon>
    </lineage>
</organism>
<gene>
    <name evidence="2" type="ORF">ACFFI0_10315</name>
</gene>
<dbReference type="RefSeq" id="WP_130857257.1">
    <property type="nucleotide sequence ID" value="NZ_JBHLWO010000002.1"/>
</dbReference>
<protein>
    <submittedName>
        <fullName evidence="2">Uncharacterized protein</fullName>
    </submittedName>
</protein>
<evidence type="ECO:0000313" key="3">
    <source>
        <dbReference type="Proteomes" id="UP001589774"/>
    </source>
</evidence>
<evidence type="ECO:0000256" key="1">
    <source>
        <dbReference type="SAM" id="Coils"/>
    </source>
</evidence>
<proteinExistence type="predicted"/>
<dbReference type="Proteomes" id="UP001589774">
    <property type="component" value="Unassembled WGS sequence"/>
</dbReference>
<comment type="caution">
    <text evidence="2">The sequence shown here is derived from an EMBL/GenBank/DDBJ whole genome shotgun (WGS) entry which is preliminary data.</text>
</comment>
<sequence>MKLEIKIEKYVKLRIIKYACREDGSTDYHEGKEYLKEYDLPRELYERKQWVMRWRAAWFQCRYPRNEICRQISFYDLKSGVDLELEPVLNRLVSVKRMVTKLRNAIAEYEAERATELIWEKEYDSLYQKALSKLERYVTQRDRLQLEADNLKVRIGYAKRKAG</sequence>
<keyword evidence="1" id="KW-0175">Coiled coil</keyword>
<keyword evidence="3" id="KW-1185">Reference proteome</keyword>
<reference evidence="2 3" key="1">
    <citation type="submission" date="2024-09" db="EMBL/GenBank/DDBJ databases">
        <authorList>
            <person name="Sun Q."/>
            <person name="Mori K."/>
        </authorList>
    </citation>
    <scope>NUCLEOTIDE SEQUENCE [LARGE SCALE GENOMIC DNA]</scope>
    <source>
        <strain evidence="2 3">CCM 7765</strain>
    </source>
</reference>
<accession>A0ABV6HII9</accession>
<dbReference type="EMBL" id="JBHLWO010000002">
    <property type="protein sequence ID" value="MFC0318706.1"/>
    <property type="molecule type" value="Genomic_DNA"/>
</dbReference>
<name>A0ABV6HII9_9SPHI</name>
<evidence type="ECO:0000313" key="2">
    <source>
        <dbReference type="EMBL" id="MFC0318706.1"/>
    </source>
</evidence>